<proteinExistence type="predicted"/>
<accession>A0A438G941</accession>
<comment type="caution">
    <text evidence="2">The sequence shown here is derived from an EMBL/GenBank/DDBJ whole genome shotgun (WGS) entry which is preliminary data.</text>
</comment>
<feature type="compositionally biased region" description="Low complexity" evidence="1">
    <location>
        <begin position="83"/>
        <end position="94"/>
    </location>
</feature>
<feature type="region of interest" description="Disordered" evidence="1">
    <location>
        <begin position="67"/>
        <end position="94"/>
    </location>
</feature>
<evidence type="ECO:0000313" key="2">
    <source>
        <dbReference type="EMBL" id="RVW68678.1"/>
    </source>
</evidence>
<reference evidence="2 3" key="1">
    <citation type="journal article" date="2018" name="PLoS Genet.">
        <title>Population sequencing reveals clonal diversity and ancestral inbreeding in the grapevine cultivar Chardonnay.</title>
        <authorList>
            <person name="Roach M.J."/>
            <person name="Johnson D.L."/>
            <person name="Bohlmann J."/>
            <person name="van Vuuren H.J."/>
            <person name="Jones S.J."/>
            <person name="Pretorius I.S."/>
            <person name="Schmidt S.A."/>
            <person name="Borneman A.R."/>
        </authorList>
    </citation>
    <scope>NUCLEOTIDE SEQUENCE [LARGE SCALE GENOMIC DNA]</scope>
    <source>
        <strain evidence="3">cv. Chardonnay</strain>
        <tissue evidence="2">Leaf</tissue>
    </source>
</reference>
<organism evidence="2 3">
    <name type="scientific">Vitis vinifera</name>
    <name type="common">Grape</name>
    <dbReference type="NCBI Taxonomy" id="29760"/>
    <lineage>
        <taxon>Eukaryota</taxon>
        <taxon>Viridiplantae</taxon>
        <taxon>Streptophyta</taxon>
        <taxon>Embryophyta</taxon>
        <taxon>Tracheophyta</taxon>
        <taxon>Spermatophyta</taxon>
        <taxon>Magnoliopsida</taxon>
        <taxon>eudicotyledons</taxon>
        <taxon>Gunneridae</taxon>
        <taxon>Pentapetalae</taxon>
        <taxon>rosids</taxon>
        <taxon>Vitales</taxon>
        <taxon>Vitaceae</taxon>
        <taxon>Viteae</taxon>
        <taxon>Vitis</taxon>
    </lineage>
</organism>
<protein>
    <submittedName>
        <fullName evidence="2">Uncharacterized protein</fullName>
    </submittedName>
</protein>
<name>A0A438G941_VITVI</name>
<evidence type="ECO:0000256" key="1">
    <source>
        <dbReference type="SAM" id="MobiDB-lite"/>
    </source>
</evidence>
<feature type="compositionally biased region" description="Pro residues" evidence="1">
    <location>
        <begin position="11"/>
        <end position="20"/>
    </location>
</feature>
<gene>
    <name evidence="2" type="ORF">CK203_063397</name>
</gene>
<sequence length="94" mass="9722">MPEATSIDLPATPPVPPAAPPTSEASITIFATEFRAMHLGLLPPLQTDILGPSESIAPAEKAILAEETTRVDVPVQATHEATTEPSSPSESLAP</sequence>
<dbReference type="Proteomes" id="UP000288805">
    <property type="component" value="Unassembled WGS sequence"/>
</dbReference>
<dbReference type="EMBL" id="QGNW01000524">
    <property type="protein sequence ID" value="RVW68678.1"/>
    <property type="molecule type" value="Genomic_DNA"/>
</dbReference>
<feature type="region of interest" description="Disordered" evidence="1">
    <location>
        <begin position="1"/>
        <end position="24"/>
    </location>
</feature>
<dbReference type="AlphaFoldDB" id="A0A438G941"/>
<evidence type="ECO:0000313" key="3">
    <source>
        <dbReference type="Proteomes" id="UP000288805"/>
    </source>
</evidence>